<protein>
    <recommendedName>
        <fullName evidence="4">DUF3137 domain-containing protein</fullName>
    </recommendedName>
</protein>
<comment type="caution">
    <text evidence="2">The sequence shown here is derived from an EMBL/GenBank/DDBJ whole genome shotgun (WGS) entry which is preliminary data.</text>
</comment>
<dbReference type="EMBL" id="SNZR01000011">
    <property type="protein sequence ID" value="TDR94056.1"/>
    <property type="molecule type" value="Genomic_DNA"/>
</dbReference>
<feature type="transmembrane region" description="Helical" evidence="1">
    <location>
        <begin position="179"/>
        <end position="199"/>
    </location>
</feature>
<dbReference type="RefSeq" id="WP_133768996.1">
    <property type="nucleotide sequence ID" value="NZ_SNZR01000011.1"/>
</dbReference>
<feature type="transmembrane region" description="Helical" evidence="1">
    <location>
        <begin position="151"/>
        <end position="173"/>
    </location>
</feature>
<evidence type="ECO:0000256" key="1">
    <source>
        <dbReference type="SAM" id="Phobius"/>
    </source>
</evidence>
<dbReference type="OrthoDB" id="4960523at2"/>
<feature type="transmembrane region" description="Helical" evidence="1">
    <location>
        <begin position="28"/>
        <end position="47"/>
    </location>
</feature>
<organism evidence="2 3">
    <name type="scientific">Enterovirga rhinocerotis</name>
    <dbReference type="NCBI Taxonomy" id="1339210"/>
    <lineage>
        <taxon>Bacteria</taxon>
        <taxon>Pseudomonadati</taxon>
        <taxon>Pseudomonadota</taxon>
        <taxon>Alphaproteobacteria</taxon>
        <taxon>Hyphomicrobiales</taxon>
        <taxon>Methylobacteriaceae</taxon>
        <taxon>Enterovirga</taxon>
    </lineage>
</organism>
<reference evidence="2 3" key="1">
    <citation type="submission" date="2019-03" db="EMBL/GenBank/DDBJ databases">
        <title>Genomic Encyclopedia of Type Strains, Phase IV (KMG-IV): sequencing the most valuable type-strain genomes for metagenomic binning, comparative biology and taxonomic classification.</title>
        <authorList>
            <person name="Goeker M."/>
        </authorList>
    </citation>
    <scope>NUCLEOTIDE SEQUENCE [LARGE SCALE GENOMIC DNA]</scope>
    <source>
        <strain evidence="2 3">DSM 25903</strain>
    </source>
</reference>
<keyword evidence="1" id="KW-1133">Transmembrane helix</keyword>
<keyword evidence="1" id="KW-0472">Membrane</keyword>
<accession>A0A4R7CAL6</accession>
<evidence type="ECO:0008006" key="4">
    <source>
        <dbReference type="Google" id="ProtNLM"/>
    </source>
</evidence>
<dbReference type="AlphaFoldDB" id="A0A4R7CAL6"/>
<dbReference type="Proteomes" id="UP000295122">
    <property type="component" value="Unassembled WGS sequence"/>
</dbReference>
<gene>
    <name evidence="2" type="ORF">EV668_1328</name>
</gene>
<keyword evidence="3" id="KW-1185">Reference proteome</keyword>
<feature type="transmembrane region" description="Helical" evidence="1">
    <location>
        <begin position="59"/>
        <end position="89"/>
    </location>
</feature>
<proteinExistence type="predicted"/>
<name>A0A4R7CAL6_9HYPH</name>
<evidence type="ECO:0000313" key="2">
    <source>
        <dbReference type="EMBL" id="TDR94056.1"/>
    </source>
</evidence>
<evidence type="ECO:0000313" key="3">
    <source>
        <dbReference type="Proteomes" id="UP000295122"/>
    </source>
</evidence>
<sequence>MTRNIFKNEDWNASSVRTKLAARKAKRLLSIGFLFVFIAPLALYLLLTLFGTGGGLFSYFIWTILSLFSSVFQVAIPLAILAGIAWTIVSRNRPGTPPSDQASGQSRAGGSAAGNPELRKLAQAAIEPSTLASLEYLRTQAQESVSRRKRLFIPAGIAISFGLFFLMTWGGRWQASPGMFLPIMVGLGAAGGWFLATFVPEKDFAQKLKDTTIPRLLANFGEFHSKADEKPDISRLVETGVLPRHSRMTADMRISGIYRDRCVTITEITLERSFRTGWSTRWSIVFRGPLIELAASGPFGSTTIMRDAEAGTELPVSNGRALKPISIGDDTFDAIYATFTDNKAGARQWLTSAIGRRILTMADGKGFAPPFILLEGTQMRAGFHCWDLRNLLKPPNPLSRDVEAHVTALEAELSGIFSLVDALVEIEQAYHRADADRRHGP</sequence>
<keyword evidence="1" id="KW-0812">Transmembrane</keyword>